<evidence type="ECO:0000313" key="3">
    <source>
        <dbReference type="Proteomes" id="UP001611548"/>
    </source>
</evidence>
<evidence type="ECO:0000313" key="2">
    <source>
        <dbReference type="EMBL" id="MFI1962964.1"/>
    </source>
</evidence>
<organism evidence="2 3">
    <name type="scientific">Streptomyces pathocidini</name>
    <dbReference type="NCBI Taxonomy" id="1650571"/>
    <lineage>
        <taxon>Bacteria</taxon>
        <taxon>Bacillati</taxon>
        <taxon>Actinomycetota</taxon>
        <taxon>Actinomycetes</taxon>
        <taxon>Kitasatosporales</taxon>
        <taxon>Streptomycetaceae</taxon>
        <taxon>Streptomyces</taxon>
    </lineage>
</organism>
<evidence type="ECO:0000256" key="1">
    <source>
        <dbReference type="SAM" id="MobiDB-lite"/>
    </source>
</evidence>
<accession>A0ABW7UJW9</accession>
<dbReference type="EMBL" id="JBIRWE010000001">
    <property type="protein sequence ID" value="MFI1962964.1"/>
    <property type="molecule type" value="Genomic_DNA"/>
</dbReference>
<comment type="caution">
    <text evidence="2">The sequence shown here is derived from an EMBL/GenBank/DDBJ whole genome shotgun (WGS) entry which is preliminary data.</text>
</comment>
<dbReference type="RefSeq" id="WP_157859206.1">
    <property type="nucleotide sequence ID" value="NZ_JBEZHZ010000015.1"/>
</dbReference>
<sequence length="57" mass="6142">MALLLALLMPVWMLGVVLALGRYEDFILTPPRGPHGSTARRLGSARTFTSEEGGEDA</sequence>
<name>A0ABW7UJW9_9ACTN</name>
<protein>
    <submittedName>
        <fullName evidence="2">Uncharacterized protein</fullName>
    </submittedName>
</protein>
<gene>
    <name evidence="2" type="ORF">ACH429_02240</name>
</gene>
<feature type="region of interest" description="Disordered" evidence="1">
    <location>
        <begin position="32"/>
        <end position="57"/>
    </location>
</feature>
<keyword evidence="3" id="KW-1185">Reference proteome</keyword>
<reference evidence="2 3" key="1">
    <citation type="submission" date="2024-10" db="EMBL/GenBank/DDBJ databases">
        <title>The Natural Products Discovery Center: Release of the First 8490 Sequenced Strains for Exploring Actinobacteria Biosynthetic Diversity.</title>
        <authorList>
            <person name="Kalkreuter E."/>
            <person name="Kautsar S.A."/>
            <person name="Yang D."/>
            <person name="Bader C.D."/>
            <person name="Teijaro C.N."/>
            <person name="Fluegel L."/>
            <person name="Davis C.M."/>
            <person name="Simpson J.R."/>
            <person name="Lauterbach L."/>
            <person name="Steele A.D."/>
            <person name="Gui C."/>
            <person name="Meng S."/>
            <person name="Li G."/>
            <person name="Viehrig K."/>
            <person name="Ye F."/>
            <person name="Su P."/>
            <person name="Kiefer A.F."/>
            <person name="Nichols A."/>
            <person name="Cepeda A.J."/>
            <person name="Yan W."/>
            <person name="Fan B."/>
            <person name="Jiang Y."/>
            <person name="Adhikari A."/>
            <person name="Zheng C.-J."/>
            <person name="Schuster L."/>
            <person name="Cowan T.M."/>
            <person name="Smanski M.J."/>
            <person name="Chevrette M.G."/>
            <person name="De Carvalho L.P.S."/>
            <person name="Shen B."/>
        </authorList>
    </citation>
    <scope>NUCLEOTIDE SEQUENCE [LARGE SCALE GENOMIC DNA]</scope>
    <source>
        <strain evidence="2 3">NPDC020327</strain>
    </source>
</reference>
<dbReference type="Proteomes" id="UP001611548">
    <property type="component" value="Unassembled WGS sequence"/>
</dbReference>
<proteinExistence type="predicted"/>